<sequence length="95" mass="10902">MALPTSFLNTRDAKRFCPFPATSNGLRWLLKRISSNETVTNWKKCRLRKNYQFMLDGVNAPLQRLRIITQHQTPENSINTVKAGRNACGGLRIVR</sequence>
<keyword evidence="2" id="KW-1185">Reference proteome</keyword>
<comment type="caution">
    <text evidence="1">The sequence shown here is derived from an EMBL/GenBank/DDBJ whole genome shotgun (WGS) entry which is preliminary data.</text>
</comment>
<accession>A0A016UTI5</accession>
<name>A0A016UTI5_9BILA</name>
<evidence type="ECO:0000313" key="2">
    <source>
        <dbReference type="Proteomes" id="UP000024635"/>
    </source>
</evidence>
<gene>
    <name evidence="1" type="primary">Acey_s0028.g1763</name>
    <name evidence="1" type="ORF">Y032_0028g1763</name>
</gene>
<organism evidence="1 2">
    <name type="scientific">Ancylostoma ceylanicum</name>
    <dbReference type="NCBI Taxonomy" id="53326"/>
    <lineage>
        <taxon>Eukaryota</taxon>
        <taxon>Metazoa</taxon>
        <taxon>Ecdysozoa</taxon>
        <taxon>Nematoda</taxon>
        <taxon>Chromadorea</taxon>
        <taxon>Rhabditida</taxon>
        <taxon>Rhabditina</taxon>
        <taxon>Rhabditomorpha</taxon>
        <taxon>Strongyloidea</taxon>
        <taxon>Ancylostomatidae</taxon>
        <taxon>Ancylostomatinae</taxon>
        <taxon>Ancylostoma</taxon>
    </lineage>
</organism>
<dbReference type="AlphaFoldDB" id="A0A016UTI5"/>
<dbReference type="Proteomes" id="UP000024635">
    <property type="component" value="Unassembled WGS sequence"/>
</dbReference>
<dbReference type="EMBL" id="JARK01001364">
    <property type="protein sequence ID" value="EYC18261.1"/>
    <property type="molecule type" value="Genomic_DNA"/>
</dbReference>
<reference evidence="2" key="1">
    <citation type="journal article" date="2015" name="Nat. Genet.">
        <title>The genome and transcriptome of the zoonotic hookworm Ancylostoma ceylanicum identify infection-specific gene families.</title>
        <authorList>
            <person name="Schwarz E.M."/>
            <person name="Hu Y."/>
            <person name="Antoshechkin I."/>
            <person name="Miller M.M."/>
            <person name="Sternberg P.W."/>
            <person name="Aroian R.V."/>
        </authorList>
    </citation>
    <scope>NUCLEOTIDE SEQUENCE</scope>
    <source>
        <strain evidence="2">HY135</strain>
    </source>
</reference>
<protein>
    <submittedName>
        <fullName evidence="1">Uncharacterized protein</fullName>
    </submittedName>
</protein>
<evidence type="ECO:0000313" key="1">
    <source>
        <dbReference type="EMBL" id="EYC18261.1"/>
    </source>
</evidence>
<proteinExistence type="predicted"/>